<dbReference type="EnsemblMetazoa" id="CLYHEMT017690.1">
    <property type="protein sequence ID" value="CLYHEMP017690.1"/>
    <property type="gene ID" value="CLYHEMG017690"/>
</dbReference>
<feature type="transmembrane region" description="Helical" evidence="10">
    <location>
        <begin position="202"/>
        <end position="223"/>
    </location>
</feature>
<evidence type="ECO:0000256" key="2">
    <source>
        <dbReference type="ARBA" id="ARBA00022448"/>
    </source>
</evidence>
<keyword evidence="4 10" id="KW-1133">Transmembrane helix</keyword>
<dbReference type="PANTHER" id="PTHR11003">
    <property type="entry name" value="POTASSIUM CHANNEL, SUBFAMILY K"/>
    <property type="match status" value="1"/>
</dbReference>
<accession>A0A7M5X6N8</accession>
<evidence type="ECO:0000256" key="4">
    <source>
        <dbReference type="ARBA" id="ARBA00022989"/>
    </source>
</evidence>
<dbReference type="AlphaFoldDB" id="A0A7M5X6N8"/>
<evidence type="ECO:0000256" key="5">
    <source>
        <dbReference type="ARBA" id="ARBA00023065"/>
    </source>
</evidence>
<comment type="similarity">
    <text evidence="8">Belongs to the two pore domain potassium channel (TC 1.A.1.8) family.</text>
</comment>
<feature type="domain" description="Potassium channel" evidence="11">
    <location>
        <begin position="18"/>
        <end position="85"/>
    </location>
</feature>
<dbReference type="GO" id="GO:0005886">
    <property type="term" value="C:plasma membrane"/>
    <property type="evidence" value="ECO:0007669"/>
    <property type="project" value="TreeGrafter"/>
</dbReference>
<proteinExistence type="inferred from homology"/>
<evidence type="ECO:0000256" key="8">
    <source>
        <dbReference type="RuleBase" id="RU003857"/>
    </source>
</evidence>
<dbReference type="InterPro" id="IPR003280">
    <property type="entry name" value="2pore_dom_K_chnl"/>
</dbReference>
<evidence type="ECO:0000256" key="6">
    <source>
        <dbReference type="ARBA" id="ARBA00023136"/>
    </source>
</evidence>
<dbReference type="OrthoDB" id="297496at2759"/>
<keyword evidence="5 8" id="KW-0406">Ion transport</keyword>
<evidence type="ECO:0000259" key="11">
    <source>
        <dbReference type="Pfam" id="PF07885"/>
    </source>
</evidence>
<dbReference type="GO" id="GO:0030322">
    <property type="term" value="P:stabilization of membrane potential"/>
    <property type="evidence" value="ECO:0007669"/>
    <property type="project" value="TreeGrafter"/>
</dbReference>
<feature type="compositionally biased region" description="Basic and acidic residues" evidence="9">
    <location>
        <begin position="266"/>
        <end position="284"/>
    </location>
</feature>
<dbReference type="PANTHER" id="PTHR11003:SF334">
    <property type="entry name" value="FI03418P"/>
    <property type="match status" value="1"/>
</dbReference>
<dbReference type="InterPro" id="IPR013099">
    <property type="entry name" value="K_chnl_dom"/>
</dbReference>
<feature type="transmembrane region" description="Helical" evidence="10">
    <location>
        <begin position="61"/>
        <end position="83"/>
    </location>
</feature>
<dbReference type="Gene3D" id="1.10.287.70">
    <property type="match status" value="1"/>
</dbReference>
<dbReference type="Proteomes" id="UP000594262">
    <property type="component" value="Unplaced"/>
</dbReference>
<dbReference type="GO" id="GO:0022841">
    <property type="term" value="F:potassium ion leak channel activity"/>
    <property type="evidence" value="ECO:0007669"/>
    <property type="project" value="TreeGrafter"/>
</dbReference>
<comment type="subcellular location">
    <subcellularLocation>
        <location evidence="1">Membrane</location>
        <topology evidence="1">Multi-pass membrane protein</topology>
    </subcellularLocation>
</comment>
<keyword evidence="2 8" id="KW-0813">Transport</keyword>
<sequence length="354" mass="38884">MIKDIIKAAMKVYSVKGLYVDNLEAEVESTWTFSGGLFFTATLVTTIGYGDRYPLTTGGRWFTIVYALFGIPLTGVILTKIGFRLTKLVKKMDNLLTKPIKKTLGVLAAESENRIKFYVRIIQLLIVVALFLLLFWIIPAIIMVEIEEEWDLITAIYFCFITITTVGLGDITPGTSDVSVELGDEAFSASNMKAAALQVSTLLYFLLGLSALTIILGLVTSMLHHLADQAKSKAEQGMNMLGNVRQSVMDKTRRLTGAPPSPQKKSVTEKSPELASVPEEHETDGIDQAPELSMDALLATESEASESLFNLGYDDDETKSDKAGSPVKVNQKHKERTDSKTSLIGQENHLPNIV</sequence>
<evidence type="ECO:0000256" key="7">
    <source>
        <dbReference type="ARBA" id="ARBA00023303"/>
    </source>
</evidence>
<keyword evidence="6 10" id="KW-0472">Membrane</keyword>
<evidence type="ECO:0000256" key="10">
    <source>
        <dbReference type="SAM" id="Phobius"/>
    </source>
</evidence>
<keyword evidence="13" id="KW-1185">Reference proteome</keyword>
<dbReference type="RefSeq" id="XP_066934307.1">
    <property type="nucleotide sequence ID" value="XM_067078206.1"/>
</dbReference>
<feature type="transmembrane region" description="Helical" evidence="10">
    <location>
        <begin position="31"/>
        <end position="49"/>
    </location>
</feature>
<evidence type="ECO:0000256" key="9">
    <source>
        <dbReference type="SAM" id="MobiDB-lite"/>
    </source>
</evidence>
<feature type="region of interest" description="Disordered" evidence="9">
    <location>
        <begin position="252"/>
        <end position="289"/>
    </location>
</feature>
<keyword evidence="7 8" id="KW-0407">Ion channel</keyword>
<keyword evidence="3 8" id="KW-0812">Transmembrane</keyword>
<dbReference type="Pfam" id="PF07885">
    <property type="entry name" value="Ion_trans_2"/>
    <property type="match status" value="2"/>
</dbReference>
<feature type="region of interest" description="Disordered" evidence="9">
    <location>
        <begin position="308"/>
        <end position="354"/>
    </location>
</feature>
<dbReference type="GO" id="GO:0015271">
    <property type="term" value="F:outward rectifier potassium channel activity"/>
    <property type="evidence" value="ECO:0007669"/>
    <property type="project" value="TreeGrafter"/>
</dbReference>
<protein>
    <recommendedName>
        <fullName evidence="11">Potassium channel domain-containing protein</fullName>
    </recommendedName>
</protein>
<organism evidence="12 13">
    <name type="scientific">Clytia hemisphaerica</name>
    <dbReference type="NCBI Taxonomy" id="252671"/>
    <lineage>
        <taxon>Eukaryota</taxon>
        <taxon>Metazoa</taxon>
        <taxon>Cnidaria</taxon>
        <taxon>Hydrozoa</taxon>
        <taxon>Hydroidolina</taxon>
        <taxon>Leptothecata</taxon>
        <taxon>Obeliida</taxon>
        <taxon>Clytiidae</taxon>
        <taxon>Clytia</taxon>
    </lineage>
</organism>
<feature type="transmembrane region" description="Helical" evidence="10">
    <location>
        <begin position="150"/>
        <end position="169"/>
    </location>
</feature>
<dbReference type="SUPFAM" id="SSF81324">
    <property type="entry name" value="Voltage-gated potassium channels"/>
    <property type="match status" value="2"/>
</dbReference>
<name>A0A7M5X6N8_9CNID</name>
<feature type="domain" description="Potassium channel" evidence="11">
    <location>
        <begin position="132"/>
        <end position="223"/>
    </location>
</feature>
<feature type="transmembrane region" description="Helical" evidence="10">
    <location>
        <begin position="117"/>
        <end position="138"/>
    </location>
</feature>
<evidence type="ECO:0000256" key="3">
    <source>
        <dbReference type="ARBA" id="ARBA00022692"/>
    </source>
</evidence>
<dbReference type="PRINTS" id="PR01333">
    <property type="entry name" value="2POREKCHANEL"/>
</dbReference>
<evidence type="ECO:0000256" key="1">
    <source>
        <dbReference type="ARBA" id="ARBA00004141"/>
    </source>
</evidence>
<evidence type="ECO:0000313" key="13">
    <source>
        <dbReference type="Proteomes" id="UP000594262"/>
    </source>
</evidence>
<dbReference type="GeneID" id="136821988"/>
<reference evidence="12" key="1">
    <citation type="submission" date="2021-01" db="UniProtKB">
        <authorList>
            <consortium name="EnsemblMetazoa"/>
        </authorList>
    </citation>
    <scope>IDENTIFICATION</scope>
</reference>
<evidence type="ECO:0000313" key="12">
    <source>
        <dbReference type="EnsemblMetazoa" id="CLYHEMP017690.1"/>
    </source>
</evidence>